<dbReference type="eggNOG" id="ENOG502Z8MJ">
    <property type="taxonomic scope" value="Bacteria"/>
</dbReference>
<dbReference type="Proteomes" id="UP000008204">
    <property type="component" value="Chromosome"/>
</dbReference>
<gene>
    <name evidence="1" type="ordered locus">PCC8801_2243</name>
</gene>
<dbReference type="STRING" id="41431.PCC8801_2243"/>
<dbReference type="HOGENOM" id="CLU_074815_0_0_3"/>
<reference evidence="2" key="1">
    <citation type="journal article" date="2011" name="MBio">
        <title>Novel metabolic attributes of the genus Cyanothece, comprising a group of unicellular nitrogen-fixing Cyanobacteria.</title>
        <authorList>
            <person name="Bandyopadhyay A."/>
            <person name="Elvitigala T."/>
            <person name="Welsh E."/>
            <person name="Stockel J."/>
            <person name="Liberton M."/>
            <person name="Min H."/>
            <person name="Sherman L.A."/>
            <person name="Pakrasi H.B."/>
        </authorList>
    </citation>
    <scope>NUCLEOTIDE SEQUENCE [LARGE SCALE GENOMIC DNA]</scope>
    <source>
        <strain evidence="2">PCC 8801</strain>
    </source>
</reference>
<sequence>MFIILTVSTSIPTQTIPEAGRVSPTVFGQLRQTLLRISRKEATFAKRGFLPTHPKTQKHLETIGKTFLQGYEIAIALSHPPSVITQLNEIATEYRGFAFEGAAMGLGLLDYLTPWNRTRIGEFLASEGVNHIYMTYMGMGWLLARLSGSIQSYLTRIQESDLNLSPHPIIPSPPHPLIGWLTIDGYGFHQGYFHWQDYIQNLKPPTNLSGYSCRVFDQGLGRSLWFVKGANILAIEAAIAQFDPMRRADLWSGVGLACGYAGGVEKTALERLKAMAQPYYSQLAQGVAFAAKTCIRAGNLTEHTEIAAQVLCGMSAQQAAQITDDTLVGLFDTPEITAYEQWRQRIQNQFI</sequence>
<dbReference type="OrthoDB" id="2530105at2"/>
<evidence type="ECO:0008006" key="3">
    <source>
        <dbReference type="Google" id="ProtNLM"/>
    </source>
</evidence>
<dbReference type="AlphaFoldDB" id="B7K171"/>
<organism evidence="1 2">
    <name type="scientific">Rippkaea orientalis (strain PCC 8801 / RF-1)</name>
    <name type="common">Cyanothece sp. (strain PCC 8801)</name>
    <dbReference type="NCBI Taxonomy" id="41431"/>
    <lineage>
        <taxon>Bacteria</taxon>
        <taxon>Bacillati</taxon>
        <taxon>Cyanobacteriota</taxon>
        <taxon>Cyanophyceae</taxon>
        <taxon>Oscillatoriophycideae</taxon>
        <taxon>Chroococcales</taxon>
        <taxon>Aphanothecaceae</taxon>
        <taxon>Rippkaea</taxon>
        <taxon>Rippkaea orientalis</taxon>
    </lineage>
</organism>
<accession>B7K171</accession>
<name>B7K171_RIPO1</name>
<keyword evidence="2" id="KW-1185">Reference proteome</keyword>
<proteinExistence type="predicted"/>
<evidence type="ECO:0000313" key="1">
    <source>
        <dbReference type="EMBL" id="ACK66266.1"/>
    </source>
</evidence>
<dbReference type="Pfam" id="PF08012">
    <property type="entry name" value="DUF1702"/>
    <property type="match status" value="1"/>
</dbReference>
<evidence type="ECO:0000313" key="2">
    <source>
        <dbReference type="Proteomes" id="UP000008204"/>
    </source>
</evidence>
<protein>
    <recommendedName>
        <fullName evidence="3">Enediyne biosynthesis protein</fullName>
    </recommendedName>
</protein>
<dbReference type="EMBL" id="CP001287">
    <property type="protein sequence ID" value="ACK66266.1"/>
    <property type="molecule type" value="Genomic_DNA"/>
</dbReference>
<dbReference type="RefSeq" id="WP_012595534.1">
    <property type="nucleotide sequence ID" value="NC_011726.1"/>
</dbReference>
<dbReference type="InterPro" id="IPR012964">
    <property type="entry name" value="DUF1702"/>
</dbReference>
<dbReference type="KEGG" id="cyp:PCC8801_2243"/>